<dbReference type="SUPFAM" id="SSF52172">
    <property type="entry name" value="CheY-like"/>
    <property type="match status" value="1"/>
</dbReference>
<dbReference type="InterPro" id="IPR011006">
    <property type="entry name" value="CheY-like_superfamily"/>
</dbReference>
<dbReference type="Proteomes" id="UP000199656">
    <property type="component" value="Unassembled WGS sequence"/>
</dbReference>
<name>A0A1H4DHY6_9BACT</name>
<dbReference type="STRING" id="408074.SAMN05660909_03149"/>
<reference evidence="4" key="1">
    <citation type="submission" date="2016-10" db="EMBL/GenBank/DDBJ databases">
        <authorList>
            <person name="Varghese N."/>
            <person name="Submissions S."/>
        </authorList>
    </citation>
    <scope>NUCLEOTIDE SEQUENCE [LARGE SCALE GENOMIC DNA]</scope>
    <source>
        <strain evidence="4">DSM 23920</strain>
    </source>
</reference>
<feature type="modified residue" description="4-aspartylphosphate" evidence="1">
    <location>
        <position position="63"/>
    </location>
</feature>
<protein>
    <submittedName>
        <fullName evidence="3">Response regulator receiver domain-containing protein</fullName>
    </submittedName>
</protein>
<dbReference type="InterPro" id="IPR001789">
    <property type="entry name" value="Sig_transdc_resp-reg_receiver"/>
</dbReference>
<dbReference type="EMBL" id="FNRL01000013">
    <property type="protein sequence ID" value="SEA72168.1"/>
    <property type="molecule type" value="Genomic_DNA"/>
</dbReference>
<dbReference type="InterPro" id="IPR051271">
    <property type="entry name" value="2C-system_Tx_regulators"/>
</dbReference>
<dbReference type="PROSITE" id="PS50110">
    <property type="entry name" value="RESPONSE_REGULATORY"/>
    <property type="match status" value="1"/>
</dbReference>
<dbReference type="PANTHER" id="PTHR45526">
    <property type="entry name" value="TRANSCRIPTIONAL REGULATORY PROTEIN DPIA"/>
    <property type="match status" value="1"/>
</dbReference>
<organism evidence="3 4">
    <name type="scientific">Chitinophaga terrae</name>
    <name type="common">ex Kim and Jung 2007</name>
    <dbReference type="NCBI Taxonomy" id="408074"/>
    <lineage>
        <taxon>Bacteria</taxon>
        <taxon>Pseudomonadati</taxon>
        <taxon>Bacteroidota</taxon>
        <taxon>Chitinophagia</taxon>
        <taxon>Chitinophagales</taxon>
        <taxon>Chitinophagaceae</taxon>
        <taxon>Chitinophaga</taxon>
    </lineage>
</organism>
<keyword evidence="4" id="KW-1185">Reference proteome</keyword>
<sequence length="129" mass="14932">MLNPPCDTMQYRCAIVDDEPLALDILENYIQRTPYLELVTKAVELKTIEDLVAERKVDVVFMDVNLRGENNKEFISRLMQNDCVFILVTAYSSREVQHLFHRGKRGYLGKPASYKKFVGEMERLKIASS</sequence>
<dbReference type="GO" id="GO:0000156">
    <property type="term" value="F:phosphorelay response regulator activity"/>
    <property type="evidence" value="ECO:0007669"/>
    <property type="project" value="TreeGrafter"/>
</dbReference>
<dbReference type="Gene3D" id="3.40.50.2300">
    <property type="match status" value="1"/>
</dbReference>
<dbReference type="Pfam" id="PF00072">
    <property type="entry name" value="Response_reg"/>
    <property type="match status" value="1"/>
</dbReference>
<keyword evidence="1" id="KW-0597">Phosphoprotein</keyword>
<evidence type="ECO:0000313" key="4">
    <source>
        <dbReference type="Proteomes" id="UP000199656"/>
    </source>
</evidence>
<proteinExistence type="predicted"/>
<evidence type="ECO:0000256" key="1">
    <source>
        <dbReference type="PROSITE-ProRule" id="PRU00169"/>
    </source>
</evidence>
<dbReference type="AlphaFoldDB" id="A0A1H4DHY6"/>
<dbReference type="SMART" id="SM00448">
    <property type="entry name" value="REC"/>
    <property type="match status" value="1"/>
</dbReference>
<gene>
    <name evidence="3" type="ORF">SAMN05660909_03149</name>
</gene>
<evidence type="ECO:0000259" key="2">
    <source>
        <dbReference type="PROSITE" id="PS50110"/>
    </source>
</evidence>
<accession>A0A1H4DHY6</accession>
<feature type="domain" description="Response regulatory" evidence="2">
    <location>
        <begin position="12"/>
        <end position="125"/>
    </location>
</feature>
<evidence type="ECO:0000313" key="3">
    <source>
        <dbReference type="EMBL" id="SEA72168.1"/>
    </source>
</evidence>
<dbReference type="PANTHER" id="PTHR45526:SF1">
    <property type="entry name" value="TRANSCRIPTIONAL REGULATORY PROTEIN DCUR-RELATED"/>
    <property type="match status" value="1"/>
</dbReference>